<dbReference type="GO" id="GO:0022857">
    <property type="term" value="F:transmembrane transporter activity"/>
    <property type="evidence" value="ECO:0007669"/>
    <property type="project" value="InterPro"/>
</dbReference>
<keyword evidence="3 5" id="KW-1133">Transmembrane helix</keyword>
<protein>
    <recommendedName>
        <fullName evidence="6">Major facilitator superfamily (MFS) profile domain-containing protein</fullName>
    </recommendedName>
</protein>
<feature type="domain" description="Major facilitator superfamily (MFS) profile" evidence="6">
    <location>
        <begin position="94"/>
        <end position="525"/>
    </location>
</feature>
<sequence>MKFDDFLHTVNDFGRYQKLRYFCICLTYMLPPIMVYTWSFAAATPSFRCKLYDNDADFNIRQSSLSYNQSQPDEAYCKANMKISVKECQRCYMKTISNTGMEKIQPCNNYVFDQKYYDYTLVEEWSMVCDRTVFRSAVQNIFFFGYMVGSIFFGIMADKYGRRPIMSICIILMACTGFICAFFPQKDKFGFWPSYLVYTFSRFILACSTRGIAVTGFVLATELVGPKNKFLTAIIVQYFFAFGQLFLVTFAYFIREWRRLTFTLSLFTIPFTFFYFVLPESARWMISKGHYKQAELLLRKIAKTNNRTFDEEAFQQLIDEQQLNSKEKSHQIGILGLFQSKIMCIISINLFFQWFVQNLVFYGISQSTGNWGFDPYLSFAISAFVEILSYIVLHLVLNRIGRKRPYFIAVLCFSIIALLTIPVQNYILKNNPKQKILIFIMNVLLKFFAAGSYAIIYIYANELFPTRIRNTGMGICSMVARIGAIVGTTSNDMLTRVWINLPVVLFGILSLIAAFLVLMLPETLNKTLPQTIEDTEQMGLSCIRIRAARRTPKRKVQIDNIDDQDLNEDQLLNQNLKMREDV</sequence>
<feature type="transmembrane region" description="Helical" evidence="5">
    <location>
        <begin position="497"/>
        <end position="520"/>
    </location>
</feature>
<feature type="transmembrane region" description="Helical" evidence="5">
    <location>
        <begin position="231"/>
        <end position="254"/>
    </location>
</feature>
<keyword evidence="4 5" id="KW-0472">Membrane</keyword>
<evidence type="ECO:0000256" key="3">
    <source>
        <dbReference type="ARBA" id="ARBA00022989"/>
    </source>
</evidence>
<reference evidence="7" key="1">
    <citation type="submission" date="2021-02" db="EMBL/GenBank/DDBJ databases">
        <authorList>
            <person name="Nowell W R."/>
        </authorList>
    </citation>
    <scope>NUCLEOTIDE SEQUENCE</scope>
</reference>
<feature type="transmembrane region" description="Helical" evidence="5">
    <location>
        <begin position="164"/>
        <end position="184"/>
    </location>
</feature>
<dbReference type="SUPFAM" id="SSF103473">
    <property type="entry name" value="MFS general substrate transporter"/>
    <property type="match status" value="1"/>
</dbReference>
<comment type="subcellular location">
    <subcellularLocation>
        <location evidence="1">Membrane</location>
        <topology evidence="1">Multi-pass membrane protein</topology>
    </subcellularLocation>
</comment>
<evidence type="ECO:0000313" key="8">
    <source>
        <dbReference type="EMBL" id="CAF4027947.1"/>
    </source>
</evidence>
<evidence type="ECO:0000313" key="7">
    <source>
        <dbReference type="EMBL" id="CAF1154152.1"/>
    </source>
</evidence>
<dbReference type="EMBL" id="CAJOBB010003220">
    <property type="protein sequence ID" value="CAF4027947.1"/>
    <property type="molecule type" value="Genomic_DNA"/>
</dbReference>
<name>A0A814T063_9BILA</name>
<comment type="caution">
    <text evidence="7">The sequence shown here is derived from an EMBL/GenBank/DDBJ whole genome shotgun (WGS) entry which is preliminary data.</text>
</comment>
<dbReference type="GO" id="GO:0016020">
    <property type="term" value="C:membrane"/>
    <property type="evidence" value="ECO:0007669"/>
    <property type="project" value="UniProtKB-SubCell"/>
</dbReference>
<dbReference type="EMBL" id="CAJNOE010000332">
    <property type="protein sequence ID" value="CAF1154152.1"/>
    <property type="molecule type" value="Genomic_DNA"/>
</dbReference>
<evidence type="ECO:0000313" key="9">
    <source>
        <dbReference type="Proteomes" id="UP000663860"/>
    </source>
</evidence>
<dbReference type="Proteomes" id="UP000663868">
    <property type="component" value="Unassembled WGS sequence"/>
</dbReference>
<dbReference type="Pfam" id="PF00083">
    <property type="entry name" value="Sugar_tr"/>
    <property type="match status" value="1"/>
</dbReference>
<dbReference type="Gene3D" id="1.20.1250.20">
    <property type="entry name" value="MFS general substrate transporter like domains"/>
    <property type="match status" value="1"/>
</dbReference>
<evidence type="ECO:0000256" key="2">
    <source>
        <dbReference type="ARBA" id="ARBA00022692"/>
    </source>
</evidence>
<feature type="transmembrane region" description="Helical" evidence="5">
    <location>
        <begin position="21"/>
        <end position="41"/>
    </location>
</feature>
<feature type="transmembrane region" description="Helical" evidence="5">
    <location>
        <begin position="332"/>
        <end position="356"/>
    </location>
</feature>
<feature type="transmembrane region" description="Helical" evidence="5">
    <location>
        <begin position="137"/>
        <end position="157"/>
    </location>
</feature>
<keyword evidence="2 5" id="KW-0812">Transmembrane</keyword>
<dbReference type="AlphaFoldDB" id="A0A814T063"/>
<dbReference type="PROSITE" id="PS50850">
    <property type="entry name" value="MFS"/>
    <property type="match status" value="1"/>
</dbReference>
<evidence type="ECO:0000256" key="1">
    <source>
        <dbReference type="ARBA" id="ARBA00004141"/>
    </source>
</evidence>
<organism evidence="7 9">
    <name type="scientific">Adineta steineri</name>
    <dbReference type="NCBI Taxonomy" id="433720"/>
    <lineage>
        <taxon>Eukaryota</taxon>
        <taxon>Metazoa</taxon>
        <taxon>Spiralia</taxon>
        <taxon>Gnathifera</taxon>
        <taxon>Rotifera</taxon>
        <taxon>Eurotatoria</taxon>
        <taxon>Bdelloidea</taxon>
        <taxon>Adinetida</taxon>
        <taxon>Adinetidae</taxon>
        <taxon>Adineta</taxon>
    </lineage>
</organism>
<evidence type="ECO:0000256" key="5">
    <source>
        <dbReference type="SAM" id="Phobius"/>
    </source>
</evidence>
<dbReference type="InterPro" id="IPR036259">
    <property type="entry name" value="MFS_trans_sf"/>
</dbReference>
<feature type="transmembrane region" description="Helical" evidence="5">
    <location>
        <begin position="196"/>
        <end position="219"/>
    </location>
</feature>
<dbReference type="InterPro" id="IPR020846">
    <property type="entry name" value="MFS_dom"/>
</dbReference>
<gene>
    <name evidence="7" type="ORF">IZO911_LOCUS25942</name>
    <name evidence="8" type="ORF">KXQ929_LOCUS30104</name>
</gene>
<evidence type="ECO:0000259" key="6">
    <source>
        <dbReference type="PROSITE" id="PS50850"/>
    </source>
</evidence>
<dbReference type="PANTHER" id="PTHR24064">
    <property type="entry name" value="SOLUTE CARRIER FAMILY 22 MEMBER"/>
    <property type="match status" value="1"/>
</dbReference>
<evidence type="ECO:0000256" key="4">
    <source>
        <dbReference type="ARBA" id="ARBA00023136"/>
    </source>
</evidence>
<feature type="transmembrane region" description="Helical" evidence="5">
    <location>
        <begin position="436"/>
        <end position="460"/>
    </location>
</feature>
<dbReference type="InterPro" id="IPR005828">
    <property type="entry name" value="MFS_sugar_transport-like"/>
</dbReference>
<proteinExistence type="predicted"/>
<accession>A0A814T063</accession>
<dbReference type="Proteomes" id="UP000663860">
    <property type="component" value="Unassembled WGS sequence"/>
</dbReference>
<feature type="transmembrane region" description="Helical" evidence="5">
    <location>
        <begin position="260"/>
        <end position="278"/>
    </location>
</feature>
<dbReference type="CDD" id="cd17317">
    <property type="entry name" value="MFS_SLC22"/>
    <property type="match status" value="1"/>
</dbReference>
<feature type="transmembrane region" description="Helical" evidence="5">
    <location>
        <begin position="376"/>
        <end position="397"/>
    </location>
</feature>
<feature type="transmembrane region" description="Helical" evidence="5">
    <location>
        <begin position="406"/>
        <end position="424"/>
    </location>
</feature>